<feature type="transmembrane region" description="Helical" evidence="1">
    <location>
        <begin position="147"/>
        <end position="165"/>
    </location>
</feature>
<evidence type="ECO:0000313" key="3">
    <source>
        <dbReference type="Proteomes" id="UP000265520"/>
    </source>
</evidence>
<comment type="caution">
    <text evidence="2">The sequence shown here is derived from an EMBL/GenBank/DDBJ whole genome shotgun (WGS) entry which is preliminary data.</text>
</comment>
<keyword evidence="1" id="KW-0472">Membrane</keyword>
<keyword evidence="3" id="KW-1185">Reference proteome</keyword>
<feature type="transmembrane region" description="Helical" evidence="1">
    <location>
        <begin position="42"/>
        <end position="64"/>
    </location>
</feature>
<accession>A0A392MBH5</accession>
<gene>
    <name evidence="2" type="ORF">A2U01_0005287</name>
</gene>
<organism evidence="2 3">
    <name type="scientific">Trifolium medium</name>
    <dbReference type="NCBI Taxonomy" id="97028"/>
    <lineage>
        <taxon>Eukaryota</taxon>
        <taxon>Viridiplantae</taxon>
        <taxon>Streptophyta</taxon>
        <taxon>Embryophyta</taxon>
        <taxon>Tracheophyta</taxon>
        <taxon>Spermatophyta</taxon>
        <taxon>Magnoliopsida</taxon>
        <taxon>eudicotyledons</taxon>
        <taxon>Gunneridae</taxon>
        <taxon>Pentapetalae</taxon>
        <taxon>rosids</taxon>
        <taxon>fabids</taxon>
        <taxon>Fabales</taxon>
        <taxon>Fabaceae</taxon>
        <taxon>Papilionoideae</taxon>
        <taxon>50 kb inversion clade</taxon>
        <taxon>NPAAA clade</taxon>
        <taxon>Hologalegina</taxon>
        <taxon>IRL clade</taxon>
        <taxon>Trifolieae</taxon>
        <taxon>Trifolium</taxon>
    </lineage>
</organism>
<keyword evidence="1" id="KW-1133">Transmembrane helix</keyword>
<name>A0A392MBH5_9FABA</name>
<dbReference type="EMBL" id="LXQA010006838">
    <property type="protein sequence ID" value="MCH84455.1"/>
    <property type="molecule type" value="Genomic_DNA"/>
</dbReference>
<proteinExistence type="predicted"/>
<reference evidence="2 3" key="1">
    <citation type="journal article" date="2018" name="Front. Plant Sci.">
        <title>Red Clover (Trifolium pratense) and Zigzag Clover (T. medium) - A Picture of Genomic Similarities and Differences.</title>
        <authorList>
            <person name="Dluhosova J."/>
            <person name="Istvanek J."/>
            <person name="Nedelnik J."/>
            <person name="Repkova J."/>
        </authorList>
    </citation>
    <scope>NUCLEOTIDE SEQUENCE [LARGE SCALE GENOMIC DNA]</scope>
    <source>
        <strain evidence="3">cv. 10/8</strain>
        <tissue evidence="2">Leaf</tissue>
    </source>
</reference>
<sequence length="213" mass="23464">MLQQLQNLAPPEPYDVHSLSYMHDLSHDSALEVVGLISFSPAIYVVVATEGLLLAMALSLVFYLKKITQDKDHVATAFTCGGIKELNNSTIFYVFSYDLFDSALVNSFKSLIHHIGGEVLKIKCGLIAIIGSPSQTALFGLKLSIGGNFYIFNGLMWLVLILRLATTMSKIINAQEPYSNVVLKKDPHNSINGIRVDVLLFVANVQLTWKSFG</sequence>
<evidence type="ECO:0000313" key="2">
    <source>
        <dbReference type="EMBL" id="MCH84455.1"/>
    </source>
</evidence>
<dbReference type="Proteomes" id="UP000265520">
    <property type="component" value="Unassembled WGS sequence"/>
</dbReference>
<dbReference type="AlphaFoldDB" id="A0A392MBH5"/>
<evidence type="ECO:0000256" key="1">
    <source>
        <dbReference type="SAM" id="Phobius"/>
    </source>
</evidence>
<keyword evidence="1" id="KW-0812">Transmembrane</keyword>
<protein>
    <submittedName>
        <fullName evidence="2">Calcium-transporting ATPase 1 chloroplastic-like</fullName>
    </submittedName>
</protein>